<dbReference type="GeneID" id="29117384"/>
<evidence type="ECO:0000313" key="2">
    <source>
        <dbReference type="Proteomes" id="UP000077248"/>
    </source>
</evidence>
<name>A0A177E336_ALTAL</name>
<dbReference type="Proteomes" id="UP000077248">
    <property type="component" value="Unassembled WGS sequence"/>
</dbReference>
<keyword evidence="2" id="KW-1185">Reference proteome</keyword>
<dbReference type="AlphaFoldDB" id="A0A177E336"/>
<accession>A0A177E336</accession>
<reference evidence="1 2" key="1">
    <citation type="submission" date="2016-05" db="EMBL/GenBank/DDBJ databases">
        <title>Comparative analysis of secretome profiles of manganese(II)-oxidizing ascomycete fungi.</title>
        <authorList>
            <consortium name="DOE Joint Genome Institute"/>
            <person name="Zeiner C.A."/>
            <person name="Purvine S.O."/>
            <person name="Zink E.M."/>
            <person name="Wu S."/>
            <person name="Pasa-Tolic L."/>
            <person name="Chaput D.L."/>
            <person name="Haridas S."/>
            <person name="Grigoriev I.V."/>
            <person name="Santelli C.M."/>
            <person name="Hansel C.M."/>
        </authorList>
    </citation>
    <scope>NUCLEOTIDE SEQUENCE [LARGE SCALE GENOMIC DNA]</scope>
    <source>
        <strain evidence="1 2">SRC1lrK2f</strain>
    </source>
</reference>
<evidence type="ECO:0000313" key="1">
    <source>
        <dbReference type="EMBL" id="OAG26387.1"/>
    </source>
</evidence>
<dbReference type="EMBL" id="KV441469">
    <property type="protein sequence ID" value="OAG26387.1"/>
    <property type="molecule type" value="Genomic_DNA"/>
</dbReference>
<gene>
    <name evidence="1" type="ORF">CC77DRAFT_46365</name>
</gene>
<dbReference type="KEGG" id="aalt:CC77DRAFT_46365"/>
<sequence length="201" mass="20476">MALPTTMIHSTNCGSYDPSTSATTPTTLASFYGKRLPAPASETDPEVVLITTIVTTTKIVTLPATRTGGDNYSPYEPSASRTLTSSYTGHLSAMASEAAPMTITITTVITITKVMTLPATLTGGNNYGPYDPSTAAVKPTGTTIGGINYVPFDPSVTSIKLVGTTTGGINYSPYDPLATSAQLGASTATGAVSAKAVHVCG</sequence>
<protein>
    <submittedName>
        <fullName evidence="1">Uncharacterized protein</fullName>
    </submittedName>
</protein>
<dbReference type="VEuPathDB" id="FungiDB:CC77DRAFT_46365"/>
<organism evidence="1 2">
    <name type="scientific">Alternaria alternata</name>
    <name type="common">Alternaria rot fungus</name>
    <name type="synonym">Torula alternata</name>
    <dbReference type="NCBI Taxonomy" id="5599"/>
    <lineage>
        <taxon>Eukaryota</taxon>
        <taxon>Fungi</taxon>
        <taxon>Dikarya</taxon>
        <taxon>Ascomycota</taxon>
        <taxon>Pezizomycotina</taxon>
        <taxon>Dothideomycetes</taxon>
        <taxon>Pleosporomycetidae</taxon>
        <taxon>Pleosporales</taxon>
        <taxon>Pleosporineae</taxon>
        <taxon>Pleosporaceae</taxon>
        <taxon>Alternaria</taxon>
        <taxon>Alternaria sect. Alternaria</taxon>
        <taxon>Alternaria alternata complex</taxon>
    </lineage>
</organism>
<proteinExistence type="predicted"/>
<dbReference type="RefSeq" id="XP_018391808.1">
    <property type="nucleotide sequence ID" value="XM_018531790.1"/>
</dbReference>